<evidence type="ECO:0000313" key="2">
    <source>
        <dbReference type="Proteomes" id="UP001371456"/>
    </source>
</evidence>
<sequence length="35" mass="3995">MGSTLHLILTLTGNLEKAESRRYPRPWILPQPSDC</sequence>
<organism evidence="1 2">
    <name type="scientific">Solanum bulbocastanum</name>
    <name type="common">Wild potato</name>
    <dbReference type="NCBI Taxonomy" id="147425"/>
    <lineage>
        <taxon>Eukaryota</taxon>
        <taxon>Viridiplantae</taxon>
        <taxon>Streptophyta</taxon>
        <taxon>Embryophyta</taxon>
        <taxon>Tracheophyta</taxon>
        <taxon>Spermatophyta</taxon>
        <taxon>Magnoliopsida</taxon>
        <taxon>eudicotyledons</taxon>
        <taxon>Gunneridae</taxon>
        <taxon>Pentapetalae</taxon>
        <taxon>asterids</taxon>
        <taxon>lamiids</taxon>
        <taxon>Solanales</taxon>
        <taxon>Solanaceae</taxon>
        <taxon>Solanoideae</taxon>
        <taxon>Solaneae</taxon>
        <taxon>Solanum</taxon>
    </lineage>
</organism>
<proteinExistence type="predicted"/>
<gene>
    <name evidence="1" type="ORF">RDI58_025294</name>
</gene>
<dbReference type="Proteomes" id="UP001371456">
    <property type="component" value="Unassembled WGS sequence"/>
</dbReference>
<accession>A0AAN8T4T3</accession>
<evidence type="ECO:0000313" key="1">
    <source>
        <dbReference type="EMBL" id="KAK6778576.1"/>
    </source>
</evidence>
<name>A0AAN8T4T3_SOLBU</name>
<reference evidence="1 2" key="1">
    <citation type="submission" date="2024-02" db="EMBL/GenBank/DDBJ databases">
        <title>de novo genome assembly of Solanum bulbocastanum strain 11H21.</title>
        <authorList>
            <person name="Hosaka A.J."/>
        </authorList>
    </citation>
    <scope>NUCLEOTIDE SEQUENCE [LARGE SCALE GENOMIC DNA]</scope>
    <source>
        <tissue evidence="1">Young leaves</tissue>
    </source>
</reference>
<keyword evidence="2" id="KW-1185">Reference proteome</keyword>
<dbReference type="EMBL" id="JBANQN010000010">
    <property type="protein sequence ID" value="KAK6778576.1"/>
    <property type="molecule type" value="Genomic_DNA"/>
</dbReference>
<dbReference type="AlphaFoldDB" id="A0AAN8T4T3"/>
<comment type="caution">
    <text evidence="1">The sequence shown here is derived from an EMBL/GenBank/DDBJ whole genome shotgun (WGS) entry which is preliminary data.</text>
</comment>
<protein>
    <submittedName>
        <fullName evidence="1">Uncharacterized protein</fullName>
    </submittedName>
</protein>